<organism evidence="1 2">
    <name type="scientific">Auriscalpium vulgare</name>
    <dbReference type="NCBI Taxonomy" id="40419"/>
    <lineage>
        <taxon>Eukaryota</taxon>
        <taxon>Fungi</taxon>
        <taxon>Dikarya</taxon>
        <taxon>Basidiomycota</taxon>
        <taxon>Agaricomycotina</taxon>
        <taxon>Agaricomycetes</taxon>
        <taxon>Russulales</taxon>
        <taxon>Auriscalpiaceae</taxon>
        <taxon>Auriscalpium</taxon>
    </lineage>
</organism>
<gene>
    <name evidence="1" type="ORF">FA95DRAFT_1599054</name>
</gene>
<accession>A0ACB8RCH8</accession>
<protein>
    <submittedName>
        <fullName evidence="1">Uncharacterized protein</fullName>
    </submittedName>
</protein>
<evidence type="ECO:0000313" key="1">
    <source>
        <dbReference type="EMBL" id="KAI0041288.1"/>
    </source>
</evidence>
<evidence type="ECO:0000313" key="2">
    <source>
        <dbReference type="Proteomes" id="UP000814033"/>
    </source>
</evidence>
<dbReference type="EMBL" id="MU276132">
    <property type="protein sequence ID" value="KAI0041288.1"/>
    <property type="molecule type" value="Genomic_DNA"/>
</dbReference>
<name>A0ACB8RCH8_9AGAM</name>
<dbReference type="Proteomes" id="UP000814033">
    <property type="component" value="Unassembled WGS sequence"/>
</dbReference>
<reference evidence="1" key="1">
    <citation type="submission" date="2021-02" db="EMBL/GenBank/DDBJ databases">
        <authorList>
            <consortium name="DOE Joint Genome Institute"/>
            <person name="Ahrendt S."/>
            <person name="Looney B.P."/>
            <person name="Miyauchi S."/>
            <person name="Morin E."/>
            <person name="Drula E."/>
            <person name="Courty P.E."/>
            <person name="Chicoki N."/>
            <person name="Fauchery L."/>
            <person name="Kohler A."/>
            <person name="Kuo A."/>
            <person name="Labutti K."/>
            <person name="Pangilinan J."/>
            <person name="Lipzen A."/>
            <person name="Riley R."/>
            <person name="Andreopoulos W."/>
            <person name="He G."/>
            <person name="Johnson J."/>
            <person name="Barry K.W."/>
            <person name="Grigoriev I.V."/>
            <person name="Nagy L."/>
            <person name="Hibbett D."/>
            <person name="Henrissat B."/>
            <person name="Matheny P.B."/>
            <person name="Labbe J."/>
            <person name="Martin F."/>
        </authorList>
    </citation>
    <scope>NUCLEOTIDE SEQUENCE</scope>
    <source>
        <strain evidence="1">FP105234-sp</strain>
    </source>
</reference>
<sequence length="770" mass="87082">MPDPEVPACVRLATALSTPRSVRLTVFSLHAQECDTFWHDTVHSRISRLAEDTLRPTPIPHHTSPHDASTACGVLLDATRVLQAKFEIEKAAIARAEKELSDAYETALQDLRQHHNHILPVARIPPEILAAMFTYLSDSYVVDWSDTPYQPFFPRKWLAVTFVCQRWRRVALDHSRLWARIDLEDADLEDASERAAVFLARSRGAPLSLSIFPDEELSRWEPEVDWRLKFLKQNISRTECLYVIENDAEVSPELTEPAPLLRTLYLSTDNDNFDDNFLGVCAPELRHFRLLSWTNDIPWMSPVFQHLISLDLQDPEGHLETYLNDFLYAVVSLRALERLSVAMSKYSVLRDHPGEYHRVAPTNLTYLEVTSNAENAAAFIPLISLPPHAIVRCHINDESWRYILHDNWNLEQLERLFQITLQSIHSHADSVLESSNAIVSLDVVDTHRYRTEVIARKDTDRVREPALSLIFDGLYSVDHYVALVPLVLQTFSSAHLEELMVKGSDDIFDQPAWRSLQHVPAMRRVTAKGSAAVSLCAALTLEDARYSETPSGGETPNPPPFLPALSTLVLAEDSAGPLAEVLPLCLAARAQAGYPLQELDVARCDVDDTWVTRVRETWPGMRLKWNEDTAASHETPSEQSVPCFLPRPGLAVLVLKDVHLDVCNETDAHSESLRNVADTLPNCLAARVRAGCRMEELDVVRCDVEGEWVARARELLPWMRVVCDEGARERARLREEAGGCGPVLEEDDWQRRREEAGVNDDDGEERDEAR</sequence>
<comment type="caution">
    <text evidence="1">The sequence shown here is derived from an EMBL/GenBank/DDBJ whole genome shotgun (WGS) entry which is preliminary data.</text>
</comment>
<keyword evidence="2" id="KW-1185">Reference proteome</keyword>
<proteinExistence type="predicted"/>
<reference evidence="1" key="2">
    <citation type="journal article" date="2022" name="New Phytol.">
        <title>Evolutionary transition to the ectomycorrhizal habit in the genomes of a hyperdiverse lineage of mushroom-forming fungi.</title>
        <authorList>
            <person name="Looney B."/>
            <person name="Miyauchi S."/>
            <person name="Morin E."/>
            <person name="Drula E."/>
            <person name="Courty P.E."/>
            <person name="Kohler A."/>
            <person name="Kuo A."/>
            <person name="LaButti K."/>
            <person name="Pangilinan J."/>
            <person name="Lipzen A."/>
            <person name="Riley R."/>
            <person name="Andreopoulos W."/>
            <person name="He G."/>
            <person name="Johnson J."/>
            <person name="Nolan M."/>
            <person name="Tritt A."/>
            <person name="Barry K.W."/>
            <person name="Grigoriev I.V."/>
            <person name="Nagy L.G."/>
            <person name="Hibbett D."/>
            <person name="Henrissat B."/>
            <person name="Matheny P.B."/>
            <person name="Labbe J."/>
            <person name="Martin F.M."/>
        </authorList>
    </citation>
    <scope>NUCLEOTIDE SEQUENCE</scope>
    <source>
        <strain evidence="1">FP105234-sp</strain>
    </source>
</reference>